<dbReference type="EMBL" id="KI894028">
    <property type="protein sequence ID" value="OBR87424.1"/>
    <property type="molecule type" value="Genomic_DNA"/>
</dbReference>
<keyword evidence="2" id="KW-0812">Transmembrane</keyword>
<evidence type="ECO:0000313" key="5">
    <source>
        <dbReference type="Proteomes" id="UP000078595"/>
    </source>
</evidence>
<dbReference type="GeneID" id="28965325"/>
<evidence type="ECO:0000313" key="4">
    <source>
        <dbReference type="EMBL" id="WWC59673.1"/>
    </source>
</evidence>
<keyword evidence="2" id="KW-1133">Transmembrane helix</keyword>
<evidence type="ECO:0000256" key="1">
    <source>
        <dbReference type="SAM" id="MobiDB-lite"/>
    </source>
</evidence>
<evidence type="ECO:0008006" key="6">
    <source>
        <dbReference type="Google" id="ProtNLM"/>
    </source>
</evidence>
<keyword evidence="2" id="KW-0472">Membrane</keyword>
<name>A0A1A6ABJ7_9TREE</name>
<feature type="transmembrane region" description="Helical" evidence="2">
    <location>
        <begin position="196"/>
        <end position="219"/>
    </location>
</feature>
<reference evidence="4" key="3">
    <citation type="submission" date="2024-02" db="EMBL/GenBank/DDBJ databases">
        <title>Comparative genomics of Cryptococcus and Kwoniella reveals pathogenesis evolution and contrasting modes of karyotype evolution via chromosome fusion or intercentromeric recombination.</title>
        <authorList>
            <person name="Coelho M.A."/>
            <person name="David-Palma M."/>
            <person name="Shea T."/>
            <person name="Bowers K."/>
            <person name="McGinley-Smith S."/>
            <person name="Mohammad A.W."/>
            <person name="Gnirke A."/>
            <person name="Yurkov A.M."/>
            <person name="Nowrousian M."/>
            <person name="Sun S."/>
            <person name="Cuomo C.A."/>
            <person name="Heitman J."/>
        </authorList>
    </citation>
    <scope>NUCLEOTIDE SEQUENCE</scope>
    <source>
        <strain evidence="4">CBS 10117</strain>
    </source>
</reference>
<accession>A0A1A6ABJ7</accession>
<reference evidence="3" key="1">
    <citation type="submission" date="2013-07" db="EMBL/GenBank/DDBJ databases">
        <title>The Genome Sequence of Cryptococcus dejecticola CBS10117.</title>
        <authorList>
            <consortium name="The Broad Institute Genome Sequencing Platform"/>
            <person name="Cuomo C."/>
            <person name="Litvintseva A."/>
            <person name="Chen Y."/>
            <person name="Heitman J."/>
            <person name="Sun S."/>
            <person name="Springer D."/>
            <person name="Dromer F."/>
            <person name="Young S.K."/>
            <person name="Zeng Q."/>
            <person name="Gargeya S."/>
            <person name="Fitzgerald M."/>
            <person name="Abouelleil A."/>
            <person name="Alvarado L."/>
            <person name="Berlin A.M."/>
            <person name="Chapman S.B."/>
            <person name="Dewar J."/>
            <person name="Goldberg J."/>
            <person name="Griggs A."/>
            <person name="Gujja S."/>
            <person name="Hansen M."/>
            <person name="Howarth C."/>
            <person name="Imamovic A."/>
            <person name="Larimer J."/>
            <person name="McCowan C."/>
            <person name="Murphy C."/>
            <person name="Pearson M."/>
            <person name="Priest M."/>
            <person name="Roberts A."/>
            <person name="Saif S."/>
            <person name="Shea T."/>
            <person name="Sykes S."/>
            <person name="Wortman J."/>
            <person name="Nusbaum C."/>
            <person name="Birren B."/>
        </authorList>
    </citation>
    <scope>NUCLEOTIDE SEQUENCE [LARGE SCALE GENOMIC DNA]</scope>
    <source>
        <strain evidence="3">CBS 10117</strain>
    </source>
</reference>
<dbReference type="AlphaFoldDB" id="A0A1A6ABJ7"/>
<feature type="transmembrane region" description="Helical" evidence="2">
    <location>
        <begin position="110"/>
        <end position="131"/>
    </location>
</feature>
<feature type="transmembrane region" description="Helical" evidence="2">
    <location>
        <begin position="143"/>
        <end position="165"/>
    </location>
</feature>
<organism evidence="3">
    <name type="scientific">Kwoniella dejecticola CBS 10117</name>
    <dbReference type="NCBI Taxonomy" id="1296121"/>
    <lineage>
        <taxon>Eukaryota</taxon>
        <taxon>Fungi</taxon>
        <taxon>Dikarya</taxon>
        <taxon>Basidiomycota</taxon>
        <taxon>Agaricomycotina</taxon>
        <taxon>Tremellomycetes</taxon>
        <taxon>Tremellales</taxon>
        <taxon>Cryptococcaceae</taxon>
        <taxon>Kwoniella</taxon>
    </lineage>
</organism>
<dbReference type="PANTHER" id="PTHR40465">
    <property type="entry name" value="CHROMOSOME 1, WHOLE GENOME SHOTGUN SEQUENCE"/>
    <property type="match status" value="1"/>
</dbReference>
<gene>
    <name evidence="3" type="ORF">I303_01626</name>
    <name evidence="4" type="ORF">I303_102235</name>
</gene>
<proteinExistence type="predicted"/>
<evidence type="ECO:0000313" key="3">
    <source>
        <dbReference type="EMBL" id="OBR87424.1"/>
    </source>
</evidence>
<sequence>MSGLKSNMDGELGKRDLSDLIWMVLDTNPKRLIGFSALATSVEGLVLGIILCQTTRYLTNFGRTDPLWAVIAILLGAAVLFAQLAMNLWQTYALIDKAATDLLSIVVSDIRCNMTVVLFIGILNFIAAGFFGRRAWLLSKKKIWLLIPLSIGILSSLGLSLGVAIRGYALPSLAGSPTPEDLAKYDLWRKNDNRLIVIWAAIALVQDVFVCALMTVMLLREKSGLQETEHGLLKLLIKLTYETMAGPVFLNVINVIVIAMQGATFADHSRLITWILGPVYFSSILQSLKYTKDVQRILRVIPTPRTASKEHRGTLHRIESPSIPLTSTISTRQTQHVRYGSLAGASVNTTERSPTLKEKHPFEIQHFNPDPEMGKRVRTDTIGSMQSALGEGESTIVLGGEGEKHGPPA</sequence>
<protein>
    <recommendedName>
        <fullName evidence="6">Integral membrane protein</fullName>
    </recommendedName>
</protein>
<dbReference type="PANTHER" id="PTHR40465:SF1">
    <property type="entry name" value="DUF6534 DOMAIN-CONTAINING PROTEIN"/>
    <property type="match status" value="1"/>
</dbReference>
<feature type="transmembrane region" description="Helical" evidence="2">
    <location>
        <begin position="239"/>
        <end position="259"/>
    </location>
</feature>
<dbReference type="KEGG" id="kdj:28965325"/>
<reference evidence="4" key="2">
    <citation type="submission" date="2013-07" db="EMBL/GenBank/DDBJ databases">
        <authorList>
            <consortium name="The Broad Institute Genome Sequencing Platform"/>
            <person name="Cuomo C."/>
            <person name="Litvintseva A."/>
            <person name="Chen Y."/>
            <person name="Heitman J."/>
            <person name="Sun S."/>
            <person name="Springer D."/>
            <person name="Dromer F."/>
            <person name="Young S.K."/>
            <person name="Zeng Q."/>
            <person name="Gargeya S."/>
            <person name="Fitzgerald M."/>
            <person name="Abouelleil A."/>
            <person name="Alvarado L."/>
            <person name="Berlin A.M."/>
            <person name="Chapman S.B."/>
            <person name="Dewar J."/>
            <person name="Goldberg J."/>
            <person name="Griggs A."/>
            <person name="Gujja S."/>
            <person name="Hansen M."/>
            <person name="Howarth C."/>
            <person name="Imamovic A."/>
            <person name="Larimer J."/>
            <person name="McCowan C."/>
            <person name="Murphy C."/>
            <person name="Pearson M."/>
            <person name="Priest M."/>
            <person name="Roberts A."/>
            <person name="Saif S."/>
            <person name="Shea T."/>
            <person name="Sykes S."/>
            <person name="Wortman J."/>
            <person name="Nusbaum C."/>
            <person name="Birren B."/>
        </authorList>
    </citation>
    <scope>NUCLEOTIDE SEQUENCE</scope>
    <source>
        <strain evidence="4">CBS 10117</strain>
    </source>
</reference>
<keyword evidence="5" id="KW-1185">Reference proteome</keyword>
<feature type="transmembrane region" description="Helical" evidence="2">
    <location>
        <begin position="32"/>
        <end position="55"/>
    </location>
</feature>
<feature type="transmembrane region" description="Helical" evidence="2">
    <location>
        <begin position="67"/>
        <end position="90"/>
    </location>
</feature>
<feature type="region of interest" description="Disordered" evidence="1">
    <location>
        <begin position="390"/>
        <end position="409"/>
    </location>
</feature>
<dbReference type="RefSeq" id="XP_018265266.1">
    <property type="nucleotide sequence ID" value="XM_018404985.1"/>
</dbReference>
<dbReference type="OrthoDB" id="2563298at2759"/>
<feature type="transmembrane region" description="Helical" evidence="2">
    <location>
        <begin position="271"/>
        <end position="288"/>
    </location>
</feature>
<dbReference type="EMBL" id="CP144531">
    <property type="protein sequence ID" value="WWC59673.1"/>
    <property type="molecule type" value="Genomic_DNA"/>
</dbReference>
<evidence type="ECO:0000256" key="2">
    <source>
        <dbReference type="SAM" id="Phobius"/>
    </source>
</evidence>
<dbReference type="STRING" id="1296121.A0A1A6ABJ7"/>
<dbReference type="Proteomes" id="UP000078595">
    <property type="component" value="Chromosome 2"/>
</dbReference>
<dbReference type="VEuPathDB" id="FungiDB:I303_01626"/>